<evidence type="ECO:0000256" key="1">
    <source>
        <dbReference type="PIRSR" id="PIRSR607822-1"/>
    </source>
</evidence>
<dbReference type="CDD" id="cd04792">
    <property type="entry name" value="LanM-like"/>
    <property type="match status" value="1"/>
</dbReference>
<dbReference type="Pfam" id="PF05147">
    <property type="entry name" value="LANC_like"/>
    <property type="match status" value="1"/>
</dbReference>
<reference evidence="4" key="1">
    <citation type="submission" date="2020-10" db="EMBL/GenBank/DDBJ databases">
        <title>Complete genome sequence of Bacillus velezensis NST6.</title>
        <authorList>
            <person name="Choi J."/>
        </authorList>
    </citation>
    <scope>NUCLEOTIDE SEQUENCE [LARGE SCALE GENOMIC DNA]</scope>
    <source>
        <strain evidence="4">NST6</strain>
    </source>
</reference>
<protein>
    <recommendedName>
        <fullName evidence="2">Lantibiotic biosynthesis protein dehydration domain-containing protein</fullName>
    </recommendedName>
</protein>
<dbReference type="PIRSF" id="PIRSF037228">
    <property type="entry name" value="Lant_mod_RumM"/>
    <property type="match status" value="1"/>
</dbReference>
<dbReference type="SUPFAM" id="SSF158745">
    <property type="entry name" value="LanC-like"/>
    <property type="match status" value="1"/>
</dbReference>
<evidence type="ECO:0000313" key="4">
    <source>
        <dbReference type="Proteomes" id="UP000587477"/>
    </source>
</evidence>
<dbReference type="PANTHER" id="PTHR12736:SF7">
    <property type="entry name" value="LANC-LIKE PROTEIN 3"/>
    <property type="match status" value="1"/>
</dbReference>
<organism evidence="3 4">
    <name type="scientific">Bacillus velezensis</name>
    <dbReference type="NCBI Taxonomy" id="492670"/>
    <lineage>
        <taxon>Bacteria</taxon>
        <taxon>Bacillati</taxon>
        <taxon>Bacillota</taxon>
        <taxon>Bacilli</taxon>
        <taxon>Bacillales</taxon>
        <taxon>Bacillaceae</taxon>
        <taxon>Bacillus</taxon>
        <taxon>Bacillus amyloliquefaciens group</taxon>
    </lineage>
</organism>
<dbReference type="GO" id="GO:0031179">
    <property type="term" value="P:peptide modification"/>
    <property type="evidence" value="ECO:0007669"/>
    <property type="project" value="InterPro"/>
</dbReference>
<evidence type="ECO:0000313" key="3">
    <source>
        <dbReference type="EMBL" id="QOY25418.1"/>
    </source>
</evidence>
<dbReference type="PANTHER" id="PTHR12736">
    <property type="entry name" value="LANC-LIKE PROTEIN"/>
    <property type="match status" value="1"/>
</dbReference>
<dbReference type="Pfam" id="PF13575">
    <property type="entry name" value="DUF4135"/>
    <property type="match status" value="1"/>
</dbReference>
<dbReference type="PRINTS" id="PR01950">
    <property type="entry name" value="LANCSUPER"/>
</dbReference>
<dbReference type="GO" id="GO:0046872">
    <property type="term" value="F:metal ion binding"/>
    <property type="evidence" value="ECO:0007669"/>
    <property type="project" value="UniProtKB-KW"/>
</dbReference>
<dbReference type="SMART" id="SM01260">
    <property type="entry name" value="LANC_like"/>
    <property type="match status" value="1"/>
</dbReference>
<dbReference type="NCBIfam" id="TIGR03897">
    <property type="entry name" value="lanti_2_LanM"/>
    <property type="match status" value="1"/>
</dbReference>
<dbReference type="RefSeq" id="WP_025649635.1">
    <property type="nucleotide sequence ID" value="NZ_BDDG01000003.1"/>
</dbReference>
<keyword evidence="1" id="KW-0479">Metal-binding</keyword>
<dbReference type="GO" id="GO:0005886">
    <property type="term" value="C:plasma membrane"/>
    <property type="evidence" value="ECO:0007669"/>
    <property type="project" value="TreeGrafter"/>
</dbReference>
<accession>A0A411A529</accession>
<feature type="binding site" evidence="1">
    <location>
        <position position="829"/>
    </location>
    <ligand>
        <name>Zn(2+)</name>
        <dbReference type="ChEBI" id="CHEBI:29105"/>
    </ligand>
</feature>
<feature type="domain" description="Lantibiotic biosynthesis protein dehydration" evidence="2">
    <location>
        <begin position="119"/>
        <end position="486"/>
    </location>
</feature>
<dbReference type="InterPro" id="IPR017146">
    <property type="entry name" value="Lanti_2_LanM"/>
</dbReference>
<dbReference type="Proteomes" id="UP000587477">
    <property type="component" value="Chromosome"/>
</dbReference>
<dbReference type="EMBL" id="CP063687">
    <property type="protein sequence ID" value="QOY25418.1"/>
    <property type="molecule type" value="Genomic_DNA"/>
</dbReference>
<dbReference type="Gene3D" id="1.50.10.20">
    <property type="match status" value="1"/>
</dbReference>
<sequence>MNKTQNSDNYVYENSMLNVFKEEDYFEGFAQYYISIFKAQIVKEIDRIPSESLLDKGCLVESILINYKKKIYYLAGKTLIHEFHQTFDEFDQKNESKNYDIFSERLKNSAFVEEILNNYPVLQGLISRSTSDFIRFTISIIKHWVNDYKKIQQKFNLSFGKMRKINMNAGDVHNGGKSVVIIEFENNKLVYKPRSLEIDVFYEKVIDYVNQYYQTNLKTPLSLDQGEYGWQEYVQSEPCDNIEQVRNYYYQFGMHLGFIYAFQGSDFHFENIIACRDKPVLVDLETLFQSSLFFSEENKENVNLMASAQVNKTILKSALFNYMSFPEDNGLTNIGGLINTENQKGEKEEVLHIKTDKISMRKKQYLFKRGRNLPVYKNKVAECFEFEREFIEGFKRIYFILKEDLYIRNLIRDLNYAPIRIIVRPTYVYASFLETLLHPMYLKDYGERIRVLSFIKDAYTKYEVFDSISPFEIKDMMIGDIPYFNAPISEKRVYSNSIHVVDTGIMKQSAKQEVLTRLANMSEEDMHQQVSLINMALSSTAANLDIIYKNQIDDFVPGYFKNDIQIKELIQIETDCILKQAIESEKYLQWVSIVSAPNGTLSVGPLSFGLYDGLAGVGLYFSAYDFIYNDEKVKSVLRKIVNSINQIYEHSIYKTNFSAFYGSSSYIYFVNKMRDTGLYSENEVNSMCKAYLEKLRQETGQITHTDFIGGLAGILKVVIQLGRYHRTELMEDTARAVCKEICKRAIQNRNEAYWKSDADENIVLAGFSHGITGICYALSEYYAHIEASGEVLRLIESALKYEDKFFDIKINKWRDNRKNELDYSSAMWCHGSCGILLGRSRIYENVDGRIHVGYINESLDDTLLNGNFHRQGYSLCHGTMGNIDVLHAIKELSLFKNRKQEIENTINIWVNHFKETLLKNGWQNGIRNDHSGLGMMLGKTGQLYALLRLVNKEIPTPLALD</sequence>
<gene>
    <name evidence="3" type="ORF">BACVE_000346</name>
</gene>
<dbReference type="InterPro" id="IPR025410">
    <property type="entry name" value="Lant_dehyd"/>
</dbReference>
<evidence type="ECO:0000259" key="2">
    <source>
        <dbReference type="Pfam" id="PF13575"/>
    </source>
</evidence>
<feature type="binding site" evidence="1">
    <location>
        <position position="876"/>
    </location>
    <ligand>
        <name>Zn(2+)</name>
        <dbReference type="ChEBI" id="CHEBI:29105"/>
    </ligand>
</feature>
<keyword evidence="1" id="KW-0862">Zinc</keyword>
<proteinExistence type="predicted"/>
<name>A0A411A529_BACVE</name>
<feature type="binding site" evidence="1">
    <location>
        <position position="877"/>
    </location>
    <ligand>
        <name>Zn(2+)</name>
        <dbReference type="ChEBI" id="CHEBI:29105"/>
    </ligand>
</feature>
<dbReference type="AlphaFoldDB" id="A0A411A529"/>
<dbReference type="InterPro" id="IPR007822">
    <property type="entry name" value="LANC-like"/>
</dbReference>